<evidence type="ECO:0000313" key="3">
    <source>
        <dbReference type="Proteomes" id="UP000177088"/>
    </source>
</evidence>
<gene>
    <name evidence="2" type="ORF">A3C96_02900</name>
</gene>
<feature type="region of interest" description="Disordered" evidence="1">
    <location>
        <begin position="494"/>
        <end position="513"/>
    </location>
</feature>
<evidence type="ECO:0000313" key="2">
    <source>
        <dbReference type="EMBL" id="OGL73718.1"/>
    </source>
</evidence>
<dbReference type="Proteomes" id="UP000177088">
    <property type="component" value="Unassembled WGS sequence"/>
</dbReference>
<evidence type="ECO:0000256" key="1">
    <source>
        <dbReference type="SAM" id="MobiDB-lite"/>
    </source>
</evidence>
<dbReference type="EMBL" id="MGEA01000050">
    <property type="protein sequence ID" value="OGL73718.1"/>
    <property type="molecule type" value="Genomic_DNA"/>
</dbReference>
<dbReference type="AlphaFoldDB" id="A0A1F7U7A3"/>
<proteinExistence type="predicted"/>
<protein>
    <submittedName>
        <fullName evidence="2">Uncharacterized protein</fullName>
    </submittedName>
</protein>
<reference evidence="2 3" key="1">
    <citation type="journal article" date="2016" name="Nat. Commun.">
        <title>Thousands of microbial genomes shed light on interconnected biogeochemical processes in an aquifer system.</title>
        <authorList>
            <person name="Anantharaman K."/>
            <person name="Brown C.T."/>
            <person name="Hug L.A."/>
            <person name="Sharon I."/>
            <person name="Castelle C.J."/>
            <person name="Probst A.J."/>
            <person name="Thomas B.C."/>
            <person name="Singh A."/>
            <person name="Wilkins M.J."/>
            <person name="Karaoz U."/>
            <person name="Brodie E.L."/>
            <person name="Williams K.H."/>
            <person name="Hubbard S.S."/>
            <person name="Banfield J.F."/>
        </authorList>
    </citation>
    <scope>NUCLEOTIDE SEQUENCE [LARGE SCALE GENOMIC DNA]</scope>
</reference>
<name>A0A1F7U7A3_9BACT</name>
<organism evidence="2 3">
    <name type="scientific">Candidatus Uhrbacteria bacterium RIFCSPHIGHO2_02_FULL_60_10</name>
    <dbReference type="NCBI Taxonomy" id="1802392"/>
    <lineage>
        <taxon>Bacteria</taxon>
        <taxon>Candidatus Uhriibacteriota</taxon>
    </lineage>
</organism>
<sequence length="513" mass="57396">MGKFLKISNRGTCDRRLAELVGLTTKRRSPADAGLIGDKGSGIKWAAMAALRQGIGTSLASSDAAGPYFLTFRTEPVTVAGQVAQRIFLRIHVPEGAGSRVESDIPTSLTTAAFPDWDKPIGTDGRAEFKILREFICNAYDQDLDFRISEVDQPTFAAPGETAIYLTLPERFRPLLDQPERYLKFRTAAKPVYENGLGRLWPRSQPGLCRHFVRGVLVDCRNHLFDSALYEYDLLDKTLLSEERVLASEYAFEEGVAKLFAELTSAEIARLVMKGVESGQAAFERRVLGRLARRDLTAAAKNLWLAAVREIYGARLCLPSENTGVNEDVRQIYKYRVVGSADYALQDFLRMLGLPSADGVMPDILDPNGFAPVRFEDLDQLSRCRFLIAFRMFAAAFPERSQLPIFLYWPRDERLKRLAGFAGRPNRVFGEICMATVSLTEAVDLETILTTLVHESRHCATRAGDIDRQFVLQADFDIVRLLLADVRRQIRDSGFPSPFDETGPRPIFAGPER</sequence>
<comment type="caution">
    <text evidence="2">The sequence shown here is derived from an EMBL/GenBank/DDBJ whole genome shotgun (WGS) entry which is preliminary data.</text>
</comment>
<accession>A0A1F7U7A3</accession>